<proteinExistence type="predicted"/>
<organism evidence="2 3">
    <name type="scientific">Trifolium medium</name>
    <dbReference type="NCBI Taxonomy" id="97028"/>
    <lineage>
        <taxon>Eukaryota</taxon>
        <taxon>Viridiplantae</taxon>
        <taxon>Streptophyta</taxon>
        <taxon>Embryophyta</taxon>
        <taxon>Tracheophyta</taxon>
        <taxon>Spermatophyta</taxon>
        <taxon>Magnoliopsida</taxon>
        <taxon>eudicotyledons</taxon>
        <taxon>Gunneridae</taxon>
        <taxon>Pentapetalae</taxon>
        <taxon>rosids</taxon>
        <taxon>fabids</taxon>
        <taxon>Fabales</taxon>
        <taxon>Fabaceae</taxon>
        <taxon>Papilionoideae</taxon>
        <taxon>50 kb inversion clade</taxon>
        <taxon>NPAAA clade</taxon>
        <taxon>Hologalegina</taxon>
        <taxon>IRL clade</taxon>
        <taxon>Trifolieae</taxon>
        <taxon>Trifolium</taxon>
    </lineage>
</organism>
<dbReference type="EMBL" id="LXQA010129854">
    <property type="protein sequence ID" value="MCI22316.1"/>
    <property type="molecule type" value="Genomic_DNA"/>
</dbReference>
<reference evidence="2 3" key="1">
    <citation type="journal article" date="2018" name="Front. Plant Sci.">
        <title>Red Clover (Trifolium pratense) and Zigzag Clover (T. medium) - A Picture of Genomic Similarities and Differences.</title>
        <authorList>
            <person name="Dluhosova J."/>
            <person name="Istvanek J."/>
            <person name="Nedelnik J."/>
            <person name="Repkova J."/>
        </authorList>
    </citation>
    <scope>NUCLEOTIDE SEQUENCE [LARGE SCALE GENOMIC DNA]</scope>
    <source>
        <strain evidence="3">cv. 10/8</strain>
        <tissue evidence="2">Leaf</tissue>
    </source>
</reference>
<sequence length="85" mass="8904">MCPITSAKIKLLISLRQVSNKCKVKSIEHVEYALKSQLQGSQKNSGYMWSAALGAGVIALGTILVHIPGITASGCAGRGAGRRHA</sequence>
<comment type="caution">
    <text evidence="2">The sequence shown here is derived from an EMBL/GenBank/DDBJ whole genome shotgun (WGS) entry which is preliminary data.</text>
</comment>
<evidence type="ECO:0000256" key="1">
    <source>
        <dbReference type="SAM" id="Phobius"/>
    </source>
</evidence>
<keyword evidence="1" id="KW-0472">Membrane</keyword>
<protein>
    <submittedName>
        <fullName evidence="2">Uncharacterized protein</fullName>
    </submittedName>
</protein>
<evidence type="ECO:0000313" key="2">
    <source>
        <dbReference type="EMBL" id="MCI22316.1"/>
    </source>
</evidence>
<keyword evidence="1" id="KW-1133">Transmembrane helix</keyword>
<evidence type="ECO:0000313" key="3">
    <source>
        <dbReference type="Proteomes" id="UP000265520"/>
    </source>
</evidence>
<keyword evidence="1" id="KW-0812">Transmembrane</keyword>
<dbReference type="Proteomes" id="UP000265520">
    <property type="component" value="Unassembled WGS sequence"/>
</dbReference>
<keyword evidence="3" id="KW-1185">Reference proteome</keyword>
<dbReference type="AlphaFoldDB" id="A0A392QFK2"/>
<accession>A0A392QFK2</accession>
<feature type="transmembrane region" description="Helical" evidence="1">
    <location>
        <begin position="47"/>
        <end position="67"/>
    </location>
</feature>
<name>A0A392QFK2_9FABA</name>